<sequence>MNEPGHPDIFRTRHFTYSDDYDENTPSLLTTLELLNNADALLDAILLAPHEPAVAMRLELDARRFRYTKRLVRFLYTLIRLRRFEAMNQPELARLEALELRNLGEALRGERDMSSGIAGDKDVLKRYLENGLTATWFGKTYAAIMETYGLDTPDTSGGTRRDRETDRPLA</sequence>
<organism evidence="1">
    <name type="scientific">bioreactor metagenome</name>
    <dbReference type="NCBI Taxonomy" id="1076179"/>
    <lineage>
        <taxon>unclassified sequences</taxon>
        <taxon>metagenomes</taxon>
        <taxon>ecological metagenomes</taxon>
    </lineage>
</organism>
<accession>A0A644ZVV8</accession>
<name>A0A644ZVV8_9ZZZZ</name>
<evidence type="ECO:0000313" key="1">
    <source>
        <dbReference type="EMBL" id="MPM44972.1"/>
    </source>
</evidence>
<proteinExistence type="predicted"/>
<protein>
    <submittedName>
        <fullName evidence="1">Uncharacterized protein</fullName>
    </submittedName>
</protein>
<dbReference type="EMBL" id="VSSQ01010692">
    <property type="protein sequence ID" value="MPM44972.1"/>
    <property type="molecule type" value="Genomic_DNA"/>
</dbReference>
<comment type="caution">
    <text evidence="1">The sequence shown here is derived from an EMBL/GenBank/DDBJ whole genome shotgun (WGS) entry which is preliminary data.</text>
</comment>
<reference evidence="1" key="1">
    <citation type="submission" date="2019-08" db="EMBL/GenBank/DDBJ databases">
        <authorList>
            <person name="Kucharzyk K."/>
            <person name="Murdoch R.W."/>
            <person name="Higgins S."/>
            <person name="Loffler F."/>
        </authorList>
    </citation>
    <scope>NUCLEOTIDE SEQUENCE</scope>
</reference>
<dbReference type="AlphaFoldDB" id="A0A644ZVV8"/>
<gene>
    <name evidence="1" type="ORF">SDC9_91657</name>
</gene>